<dbReference type="PANTHER" id="PTHR43640">
    <property type="entry name" value="OS07G0260300 PROTEIN"/>
    <property type="match status" value="1"/>
</dbReference>
<dbReference type="Pfam" id="PF00578">
    <property type="entry name" value="AhpC-TSA"/>
    <property type="match status" value="1"/>
</dbReference>
<evidence type="ECO:0000313" key="3">
    <source>
        <dbReference type="EMBL" id="OGX86039.1"/>
    </source>
</evidence>
<protein>
    <submittedName>
        <fullName evidence="3">Redoxin</fullName>
    </submittedName>
</protein>
<dbReference type="InterPro" id="IPR013766">
    <property type="entry name" value="Thioredoxin_domain"/>
</dbReference>
<dbReference type="InterPro" id="IPR036249">
    <property type="entry name" value="Thioredoxin-like_sf"/>
</dbReference>
<dbReference type="PROSITE" id="PS51352">
    <property type="entry name" value="THIOREDOXIN_2"/>
    <property type="match status" value="1"/>
</dbReference>
<dbReference type="AlphaFoldDB" id="A0A1G1T581"/>
<accession>A0A1G1T581</accession>
<evidence type="ECO:0000313" key="4">
    <source>
        <dbReference type="Proteomes" id="UP000176294"/>
    </source>
</evidence>
<sequence>MNRILPFSLLCFVLLLSSFVLRPQSEGYQVGDKAADFKLKNIDGKMVSLADNKAAKGYIVVFTCNTCPYAKAYEARIIALNQKYASQGYPVVAINPNDPGVAPGDSYAAMQTKKYAFPYLQDESQKIAKAYGATRTPQLYVLQRQGNDFVVSYIGAIDDNSEDATLVKTKYVENAMTEIMAGKPATNNSTKAIGCTIKWKKQA</sequence>
<dbReference type="STRING" id="1908237.BEN47_13780"/>
<keyword evidence="1" id="KW-0732">Signal</keyword>
<comment type="caution">
    <text evidence="3">The sequence shown here is derived from an EMBL/GenBank/DDBJ whole genome shotgun (WGS) entry which is preliminary data.</text>
</comment>
<feature type="signal peptide" evidence="1">
    <location>
        <begin position="1"/>
        <end position="22"/>
    </location>
</feature>
<feature type="domain" description="Thioredoxin" evidence="2">
    <location>
        <begin position="28"/>
        <end position="177"/>
    </location>
</feature>
<evidence type="ECO:0000259" key="2">
    <source>
        <dbReference type="PROSITE" id="PS51352"/>
    </source>
</evidence>
<proteinExistence type="predicted"/>
<dbReference type="GO" id="GO:0016209">
    <property type="term" value="F:antioxidant activity"/>
    <property type="evidence" value="ECO:0007669"/>
    <property type="project" value="InterPro"/>
</dbReference>
<dbReference type="OrthoDB" id="9809746at2"/>
<organism evidence="3 4">
    <name type="scientific">Hymenobacter lapidarius</name>
    <dbReference type="NCBI Taxonomy" id="1908237"/>
    <lineage>
        <taxon>Bacteria</taxon>
        <taxon>Pseudomonadati</taxon>
        <taxon>Bacteroidota</taxon>
        <taxon>Cytophagia</taxon>
        <taxon>Cytophagales</taxon>
        <taxon>Hymenobacteraceae</taxon>
        <taxon>Hymenobacter</taxon>
    </lineage>
</organism>
<dbReference type="PANTHER" id="PTHR43640:SF1">
    <property type="entry name" value="THIOREDOXIN-DEPENDENT PEROXIREDOXIN"/>
    <property type="match status" value="1"/>
</dbReference>
<dbReference type="SUPFAM" id="SSF52833">
    <property type="entry name" value="Thioredoxin-like"/>
    <property type="match status" value="1"/>
</dbReference>
<dbReference type="InterPro" id="IPR047262">
    <property type="entry name" value="PRX-like1"/>
</dbReference>
<dbReference type="Proteomes" id="UP000176294">
    <property type="component" value="Unassembled WGS sequence"/>
</dbReference>
<reference evidence="3 4" key="1">
    <citation type="submission" date="2016-08" db="EMBL/GenBank/DDBJ databases">
        <title>Hymenobacter coccineus sp. nov., Hymenobacter lapidarius sp. nov. and Hymenobacter glacialis sp. nov., isolated from Antarctic soil.</title>
        <authorList>
            <person name="Sedlacek I."/>
            <person name="Kralova S."/>
            <person name="Kyrova K."/>
            <person name="Maslanova I."/>
            <person name="Stankova E."/>
            <person name="Vrbovska V."/>
            <person name="Nemec M."/>
            <person name="Bartak M."/>
            <person name="Svec P."/>
            <person name="Busse H.-J."/>
            <person name="Pantucek R."/>
        </authorList>
    </citation>
    <scope>NUCLEOTIDE SEQUENCE [LARGE SCALE GENOMIC DNA]</scope>
    <source>
        <strain evidence="3 4">CCM 8643</strain>
    </source>
</reference>
<dbReference type="GO" id="GO:0016491">
    <property type="term" value="F:oxidoreductase activity"/>
    <property type="evidence" value="ECO:0007669"/>
    <property type="project" value="InterPro"/>
</dbReference>
<dbReference type="EMBL" id="MDZB01000100">
    <property type="protein sequence ID" value="OGX86039.1"/>
    <property type="molecule type" value="Genomic_DNA"/>
</dbReference>
<dbReference type="InterPro" id="IPR000866">
    <property type="entry name" value="AhpC/TSA"/>
</dbReference>
<feature type="chain" id="PRO_5009578922" evidence="1">
    <location>
        <begin position="23"/>
        <end position="203"/>
    </location>
</feature>
<dbReference type="CDD" id="cd02969">
    <property type="entry name" value="PRX_like1"/>
    <property type="match status" value="1"/>
</dbReference>
<keyword evidence="4" id="KW-1185">Reference proteome</keyword>
<dbReference type="Gene3D" id="3.40.30.10">
    <property type="entry name" value="Glutaredoxin"/>
    <property type="match status" value="1"/>
</dbReference>
<dbReference type="RefSeq" id="WP_070727779.1">
    <property type="nucleotide sequence ID" value="NZ_MDZB01000100.1"/>
</dbReference>
<name>A0A1G1T581_9BACT</name>
<evidence type="ECO:0000256" key="1">
    <source>
        <dbReference type="SAM" id="SignalP"/>
    </source>
</evidence>
<gene>
    <name evidence="3" type="ORF">BEN47_13780</name>
</gene>